<reference evidence="4 5" key="1">
    <citation type="journal article" date="2015" name="Stand. Genomic Sci.">
        <title>Genomic Encyclopedia of Bacterial and Archaeal Type Strains, Phase III: the genomes of soil and plant-associated and newly described type strains.</title>
        <authorList>
            <person name="Whitman W.B."/>
            <person name="Woyke T."/>
            <person name="Klenk H.P."/>
            <person name="Zhou Y."/>
            <person name="Lilburn T.G."/>
            <person name="Beck B.J."/>
            <person name="De Vos P."/>
            <person name="Vandamme P."/>
            <person name="Eisen J.A."/>
            <person name="Garrity G."/>
            <person name="Hugenholtz P."/>
            <person name="Kyrpides N.C."/>
        </authorList>
    </citation>
    <scope>NUCLEOTIDE SEQUENCE [LARGE SCALE GENOMIC DNA]</scope>
    <source>
        <strain evidence="4 5">A3</strain>
    </source>
</reference>
<dbReference type="OrthoDB" id="9801954at2"/>
<evidence type="ECO:0008006" key="6">
    <source>
        <dbReference type="Google" id="ProtNLM"/>
    </source>
</evidence>
<dbReference type="PANTHER" id="PTHR43179">
    <property type="entry name" value="RHAMNOSYLTRANSFERASE WBBL"/>
    <property type="match status" value="1"/>
</dbReference>
<dbReference type="CDD" id="cd04186">
    <property type="entry name" value="GT_2_like_c"/>
    <property type="match status" value="1"/>
</dbReference>
<protein>
    <recommendedName>
        <fullName evidence="6">GT2 family glycosyltransferase</fullName>
    </recommendedName>
</protein>
<accession>A0A4R2IFM6</accession>
<dbReference type="InterPro" id="IPR029044">
    <property type="entry name" value="Nucleotide-diphossugar_trans"/>
</dbReference>
<evidence type="ECO:0000313" key="5">
    <source>
        <dbReference type="Proteomes" id="UP000294862"/>
    </source>
</evidence>
<dbReference type="AlphaFoldDB" id="A0A4R2IFM6"/>
<keyword evidence="3" id="KW-0808">Transferase</keyword>
<dbReference type="GO" id="GO:0016757">
    <property type="term" value="F:glycosyltransferase activity"/>
    <property type="evidence" value="ECO:0007669"/>
    <property type="project" value="UniProtKB-KW"/>
</dbReference>
<gene>
    <name evidence="4" type="ORF">EV148_101586</name>
</gene>
<dbReference type="SUPFAM" id="SSF53448">
    <property type="entry name" value="Nucleotide-diphospho-sugar transferases"/>
    <property type="match status" value="1"/>
</dbReference>
<evidence type="ECO:0000256" key="2">
    <source>
        <dbReference type="ARBA" id="ARBA00022676"/>
    </source>
</evidence>
<proteinExistence type="inferred from homology"/>
<dbReference type="PANTHER" id="PTHR43179:SF12">
    <property type="entry name" value="GALACTOFURANOSYLTRANSFERASE GLFT2"/>
    <property type="match status" value="1"/>
</dbReference>
<dbReference type="Proteomes" id="UP000294862">
    <property type="component" value="Unassembled WGS sequence"/>
</dbReference>
<organism evidence="4 5">
    <name type="scientific">Dokdonella fugitiva</name>
    <dbReference type="NCBI Taxonomy" id="328517"/>
    <lineage>
        <taxon>Bacteria</taxon>
        <taxon>Pseudomonadati</taxon>
        <taxon>Pseudomonadota</taxon>
        <taxon>Gammaproteobacteria</taxon>
        <taxon>Lysobacterales</taxon>
        <taxon>Rhodanobacteraceae</taxon>
        <taxon>Dokdonella</taxon>
    </lineage>
</organism>
<sequence>MNATAQPLVVVSIVNWNTPSRTLACLDAVARLDYPRLRTIVVDNASRDDSATRLRARCADVIVAPRNAGFAAGHALAWQEARRCAADAIWLLNSDAVVEPDALAALMAARQAHGDAIFGGLPLRDDGGATTIIDLPEKYLDPAATPRPWRRDRVLRFDDAWRQRAPFRVGAVSGVSMLLPLAVAERHGWLDASWFMYCEEIDYCLRLREAGVASWLVPGARAWHARRGSQQGRAGVAGVMGYYEARNEIRLARRHAGRATAAIVAAKKCARALATATFAPARARWILRGGIDGIRGRDGRPHAPDDLL</sequence>
<evidence type="ECO:0000256" key="3">
    <source>
        <dbReference type="ARBA" id="ARBA00022679"/>
    </source>
</evidence>
<keyword evidence="5" id="KW-1185">Reference proteome</keyword>
<dbReference type="Pfam" id="PF13641">
    <property type="entry name" value="Glyco_tranf_2_3"/>
    <property type="match status" value="1"/>
</dbReference>
<comment type="similarity">
    <text evidence="1">Belongs to the glycosyltransferase 2 family.</text>
</comment>
<evidence type="ECO:0000256" key="1">
    <source>
        <dbReference type="ARBA" id="ARBA00006739"/>
    </source>
</evidence>
<dbReference type="Gene3D" id="3.90.550.10">
    <property type="entry name" value="Spore Coat Polysaccharide Biosynthesis Protein SpsA, Chain A"/>
    <property type="match status" value="1"/>
</dbReference>
<comment type="caution">
    <text evidence="4">The sequence shown here is derived from an EMBL/GenBank/DDBJ whole genome shotgun (WGS) entry which is preliminary data.</text>
</comment>
<name>A0A4R2IFM6_9GAMM</name>
<keyword evidence="2" id="KW-0328">Glycosyltransferase</keyword>
<dbReference type="EMBL" id="SLWQ01000001">
    <property type="protein sequence ID" value="TCO43167.1"/>
    <property type="molecule type" value="Genomic_DNA"/>
</dbReference>
<evidence type="ECO:0000313" key="4">
    <source>
        <dbReference type="EMBL" id="TCO43167.1"/>
    </source>
</evidence>
<dbReference type="RefSeq" id="WP_158287283.1">
    <property type="nucleotide sequence ID" value="NZ_JACGXM010000002.1"/>
</dbReference>